<protein>
    <recommendedName>
        <fullName evidence="4">Exonuclease domain-containing protein</fullName>
    </recommendedName>
</protein>
<dbReference type="InterPro" id="IPR034922">
    <property type="entry name" value="REX1-like_exo"/>
</dbReference>
<sequence>MSTNKEKRILSKVKKVRAFLNVARLNEEDKKMNLTTKKRPADGDVFEESPKKQKNSENVIDMKRDITELPFQMLTDEERIQLIELKKASKMAAMERSKIYLTLKELGDELKKRLSKMSANPDECEVEKLPTLYAQDLQSLILYAIEGANSSYYPRWCRLLRPNKISSIVVMVIDGVSLSDVNKNTDCFDYLTSHIPQYVEMKSPCSYNSTVENEVFKVRLSESQWHHKVRSGSVNEIQTNGEQERLLSDVVPTDTTDKFDRRLLLLNLKDMLHDGFPLPIVKNGQCVYPNFKFTKERYTPVTANSPIFSVDCEMTILQGNAIIDYATRFSGITEEMLRNVKTRLVDVQREFSNLLPPDAILVGHSLDNDLIVLKMFHPYCIDTSVIYNLGKKDYKSGLSTLTRCFLKKNIQLDVSGHSPIEDSIATMELTLLKLRTGVEFGDMLSGCAMTTNNITQPSLPPNSSSSSASLPSTDTTHFQSLFQISTKAKKQSVVISSGEIVKMPVVTKTTILAQSDQDCVKQAVKEFNSDKQFIWLNLQDCLQNKAKLKSVAYRKEKFEELDASIKEIKESCRPGSLFITVFSGKVRKKKSESAGVYVCIT</sequence>
<dbReference type="PANTHER" id="PTHR12801">
    <property type="entry name" value="RNA EXONUCLEASE REXO1 / RECO3 FAMILY MEMBER-RELATED"/>
    <property type="match status" value="1"/>
</dbReference>
<proteinExistence type="predicted"/>
<dbReference type="SMART" id="SM00479">
    <property type="entry name" value="EXOIII"/>
    <property type="match status" value="1"/>
</dbReference>
<keyword evidence="3" id="KW-0269">Exonuclease</keyword>
<dbReference type="SUPFAM" id="SSF53098">
    <property type="entry name" value="Ribonuclease H-like"/>
    <property type="match status" value="1"/>
</dbReference>
<dbReference type="GO" id="GO:0003676">
    <property type="term" value="F:nucleic acid binding"/>
    <property type="evidence" value="ECO:0007669"/>
    <property type="project" value="InterPro"/>
</dbReference>
<dbReference type="CDD" id="cd06145">
    <property type="entry name" value="REX1_like"/>
    <property type="match status" value="1"/>
</dbReference>
<dbReference type="KEGG" id="lgi:LOTGIDRAFT_229335"/>
<accession>V3ZS55</accession>
<keyword evidence="6" id="KW-1185">Reference proteome</keyword>
<dbReference type="AlphaFoldDB" id="V3ZS55"/>
<dbReference type="Proteomes" id="UP000030746">
    <property type="component" value="Unassembled WGS sequence"/>
</dbReference>
<dbReference type="OrthoDB" id="206335at2759"/>
<evidence type="ECO:0000259" key="4">
    <source>
        <dbReference type="SMART" id="SM00479"/>
    </source>
</evidence>
<feature type="domain" description="Exonuclease" evidence="4">
    <location>
        <begin position="306"/>
        <end position="439"/>
    </location>
</feature>
<dbReference type="GeneID" id="20247970"/>
<keyword evidence="1" id="KW-0540">Nuclease</keyword>
<name>V3ZS55_LOTGI</name>
<dbReference type="HOGENOM" id="CLU_454391_0_0_1"/>
<dbReference type="InterPro" id="IPR012337">
    <property type="entry name" value="RNaseH-like_sf"/>
</dbReference>
<gene>
    <name evidence="5" type="ORF">LOTGIDRAFT_229335</name>
</gene>
<keyword evidence="2" id="KW-0378">Hydrolase</keyword>
<evidence type="ECO:0000313" key="6">
    <source>
        <dbReference type="Proteomes" id="UP000030746"/>
    </source>
</evidence>
<evidence type="ECO:0000256" key="2">
    <source>
        <dbReference type="ARBA" id="ARBA00022801"/>
    </source>
</evidence>
<evidence type="ECO:0000313" key="5">
    <source>
        <dbReference type="EMBL" id="ESO87197.1"/>
    </source>
</evidence>
<dbReference type="STRING" id="225164.V3ZS55"/>
<dbReference type="OMA" id="WCRYLRN"/>
<dbReference type="EMBL" id="KB202953">
    <property type="protein sequence ID" value="ESO87197.1"/>
    <property type="molecule type" value="Genomic_DNA"/>
</dbReference>
<evidence type="ECO:0000256" key="1">
    <source>
        <dbReference type="ARBA" id="ARBA00022722"/>
    </source>
</evidence>
<dbReference type="PANTHER" id="PTHR12801:SF82">
    <property type="entry name" value="RNA EXONUCLEASE 5"/>
    <property type="match status" value="1"/>
</dbReference>
<dbReference type="InterPro" id="IPR047021">
    <property type="entry name" value="REXO1/3/4-like"/>
</dbReference>
<reference evidence="5 6" key="1">
    <citation type="journal article" date="2013" name="Nature">
        <title>Insights into bilaterian evolution from three spiralian genomes.</title>
        <authorList>
            <person name="Simakov O."/>
            <person name="Marletaz F."/>
            <person name="Cho S.J."/>
            <person name="Edsinger-Gonzales E."/>
            <person name="Havlak P."/>
            <person name="Hellsten U."/>
            <person name="Kuo D.H."/>
            <person name="Larsson T."/>
            <person name="Lv J."/>
            <person name="Arendt D."/>
            <person name="Savage R."/>
            <person name="Osoegawa K."/>
            <person name="de Jong P."/>
            <person name="Grimwood J."/>
            <person name="Chapman J.A."/>
            <person name="Shapiro H."/>
            <person name="Aerts A."/>
            <person name="Otillar R.P."/>
            <person name="Terry A.Y."/>
            <person name="Boore J.L."/>
            <person name="Grigoriev I.V."/>
            <person name="Lindberg D.R."/>
            <person name="Seaver E.C."/>
            <person name="Weisblat D.A."/>
            <person name="Putnam N.H."/>
            <person name="Rokhsar D.S."/>
        </authorList>
    </citation>
    <scope>NUCLEOTIDE SEQUENCE [LARGE SCALE GENOMIC DNA]</scope>
</reference>
<evidence type="ECO:0000256" key="3">
    <source>
        <dbReference type="ARBA" id="ARBA00022839"/>
    </source>
</evidence>
<dbReference type="InterPro" id="IPR013520">
    <property type="entry name" value="Ribonucl_H"/>
</dbReference>
<organism evidence="5 6">
    <name type="scientific">Lottia gigantea</name>
    <name type="common">Giant owl limpet</name>
    <dbReference type="NCBI Taxonomy" id="225164"/>
    <lineage>
        <taxon>Eukaryota</taxon>
        <taxon>Metazoa</taxon>
        <taxon>Spiralia</taxon>
        <taxon>Lophotrochozoa</taxon>
        <taxon>Mollusca</taxon>
        <taxon>Gastropoda</taxon>
        <taxon>Patellogastropoda</taxon>
        <taxon>Lottioidea</taxon>
        <taxon>Lottiidae</taxon>
        <taxon>Lottia</taxon>
    </lineage>
</organism>
<dbReference type="CTD" id="20247970"/>
<dbReference type="Gene3D" id="3.30.420.10">
    <property type="entry name" value="Ribonuclease H-like superfamily/Ribonuclease H"/>
    <property type="match status" value="1"/>
</dbReference>
<dbReference type="RefSeq" id="XP_009062145.1">
    <property type="nucleotide sequence ID" value="XM_009063897.1"/>
</dbReference>
<dbReference type="InterPro" id="IPR036397">
    <property type="entry name" value="RNaseH_sf"/>
</dbReference>
<dbReference type="GO" id="GO:0005634">
    <property type="term" value="C:nucleus"/>
    <property type="evidence" value="ECO:0007669"/>
    <property type="project" value="TreeGrafter"/>
</dbReference>
<dbReference type="GO" id="GO:0004527">
    <property type="term" value="F:exonuclease activity"/>
    <property type="evidence" value="ECO:0007669"/>
    <property type="project" value="UniProtKB-KW"/>
</dbReference>